<sequence length="180" mass="20457">MKRRAAIKSLFIIAGGIAILPSCSGEAGKASIQLNNLDINAKQEDLLAEITETILPKTETFGSKELNLHLFVLKMVDDCHNKVDRDSFVKGLDRIDILAKEKFSKEFTVLSAQQRTQLLQYIASSEKETDEQRFYDITKKRTIQGFLNSQYVMKDLKQYELIPGRYNGYAKVEESTDKLS</sequence>
<dbReference type="GO" id="GO:0016491">
    <property type="term" value="F:oxidoreductase activity"/>
    <property type="evidence" value="ECO:0007669"/>
    <property type="project" value="UniProtKB-KW"/>
</dbReference>
<gene>
    <name evidence="1" type="ORF">ACFFI0_11095</name>
</gene>
<evidence type="ECO:0000313" key="1">
    <source>
        <dbReference type="EMBL" id="MFC0318860.1"/>
    </source>
</evidence>
<protein>
    <submittedName>
        <fullName evidence="1">Gluconate 2-dehydrogenase subunit 3 family protein</fullName>
        <ecNumber evidence="1">1.-.-.-</ecNumber>
    </submittedName>
</protein>
<comment type="caution">
    <text evidence="1">The sequence shown here is derived from an EMBL/GenBank/DDBJ whole genome shotgun (WGS) entry which is preliminary data.</text>
</comment>
<dbReference type="EC" id="1.-.-.-" evidence="1"/>
<name>A0ABV6HIY5_9SPHI</name>
<keyword evidence="2" id="KW-1185">Reference proteome</keyword>
<proteinExistence type="predicted"/>
<dbReference type="Proteomes" id="UP001589774">
    <property type="component" value="Unassembled WGS sequence"/>
</dbReference>
<accession>A0ABV6HIY5</accession>
<dbReference type="RefSeq" id="WP_013666301.1">
    <property type="nucleotide sequence ID" value="NZ_JBHLWO010000002.1"/>
</dbReference>
<dbReference type="InterPro" id="IPR027056">
    <property type="entry name" value="Gluconate_2DH_su3"/>
</dbReference>
<dbReference type="Pfam" id="PF13618">
    <property type="entry name" value="Gluconate_2-dh3"/>
    <property type="match status" value="1"/>
</dbReference>
<dbReference type="EMBL" id="JBHLWO010000002">
    <property type="protein sequence ID" value="MFC0318860.1"/>
    <property type="molecule type" value="Genomic_DNA"/>
</dbReference>
<reference evidence="1 2" key="1">
    <citation type="submission" date="2024-09" db="EMBL/GenBank/DDBJ databases">
        <authorList>
            <person name="Sun Q."/>
            <person name="Mori K."/>
        </authorList>
    </citation>
    <scope>NUCLEOTIDE SEQUENCE [LARGE SCALE GENOMIC DNA]</scope>
    <source>
        <strain evidence="1 2">CCM 7765</strain>
    </source>
</reference>
<keyword evidence="1" id="KW-0560">Oxidoreductase</keyword>
<evidence type="ECO:0000313" key="2">
    <source>
        <dbReference type="Proteomes" id="UP001589774"/>
    </source>
</evidence>
<organism evidence="1 2">
    <name type="scientific">Olivibacter oleidegradans</name>
    <dbReference type="NCBI Taxonomy" id="760123"/>
    <lineage>
        <taxon>Bacteria</taxon>
        <taxon>Pseudomonadati</taxon>
        <taxon>Bacteroidota</taxon>
        <taxon>Sphingobacteriia</taxon>
        <taxon>Sphingobacteriales</taxon>
        <taxon>Sphingobacteriaceae</taxon>
        <taxon>Olivibacter</taxon>
    </lineage>
</organism>